<gene>
    <name evidence="1" type="ORF">LC586_28615</name>
</gene>
<accession>A0ABS8IFN0</accession>
<reference evidence="1 2" key="1">
    <citation type="journal article" date="2021" name="Microorganisms">
        <title>Genome Evolution of Filamentous Cyanobacterium Nostoc Species: From Facultative Symbiosis to Free Living.</title>
        <authorList>
            <person name="Huo D."/>
            <person name="Li H."/>
            <person name="Cai F."/>
            <person name="Guo X."/>
            <person name="Qiao Z."/>
            <person name="Wang W."/>
            <person name="Yu G."/>
            <person name="Li R."/>
        </authorList>
    </citation>
    <scope>NUCLEOTIDE SEQUENCE [LARGE SCALE GENOMIC DNA]</scope>
    <source>
        <strain evidence="1 2">CHAB 5714</strain>
    </source>
</reference>
<sequence>MVYTQVLSPAGDRTCPVSPFSRVLVTKLHFFRALSPLPIGGKCGWRCRVPNY</sequence>
<proteinExistence type="predicted"/>
<keyword evidence="2" id="KW-1185">Reference proteome</keyword>
<evidence type="ECO:0000313" key="1">
    <source>
        <dbReference type="EMBL" id="MCC5603050.1"/>
    </source>
</evidence>
<comment type="caution">
    <text evidence="1">The sequence shown here is derived from an EMBL/GenBank/DDBJ whole genome shotgun (WGS) entry which is preliminary data.</text>
</comment>
<organism evidence="1 2">
    <name type="scientific">Nostoc favosum CHAB5714</name>
    <dbReference type="NCBI Taxonomy" id="2780399"/>
    <lineage>
        <taxon>Bacteria</taxon>
        <taxon>Bacillati</taxon>
        <taxon>Cyanobacteriota</taxon>
        <taxon>Cyanophyceae</taxon>
        <taxon>Nostocales</taxon>
        <taxon>Nostocaceae</taxon>
        <taxon>Nostoc</taxon>
        <taxon>Nostoc favosum</taxon>
    </lineage>
</organism>
<evidence type="ECO:0000313" key="2">
    <source>
        <dbReference type="Proteomes" id="UP001199525"/>
    </source>
</evidence>
<dbReference type="RefSeq" id="WP_229488578.1">
    <property type="nucleotide sequence ID" value="NZ_JAIVFQ010000066.1"/>
</dbReference>
<dbReference type="Proteomes" id="UP001199525">
    <property type="component" value="Unassembled WGS sequence"/>
</dbReference>
<dbReference type="EMBL" id="JAIVFQ010000066">
    <property type="protein sequence ID" value="MCC5603050.1"/>
    <property type="molecule type" value="Genomic_DNA"/>
</dbReference>
<protein>
    <submittedName>
        <fullName evidence="1">Uncharacterized protein</fullName>
    </submittedName>
</protein>
<name>A0ABS8IFN0_9NOSO</name>